<comment type="caution">
    <text evidence="2">The sequence shown here is derived from an EMBL/GenBank/DDBJ whole genome shotgun (WGS) entry which is preliminary data.</text>
</comment>
<dbReference type="InterPro" id="IPR002934">
    <property type="entry name" value="Polymerase_NTP_transf_dom"/>
</dbReference>
<dbReference type="InterPro" id="IPR043519">
    <property type="entry name" value="NT_sf"/>
</dbReference>
<dbReference type="RefSeq" id="WP_068496546.1">
    <property type="nucleotide sequence ID" value="NZ_LWQU01000013.1"/>
</dbReference>
<sequence length="107" mass="12010">MHVDKVLPDELLKPLVSALAPKRVILFGSRARGDAHPDSDWDLLVILDDDAPPERLGWRARHEARKGFHRAVDIVACRESAFRARRDIAGTLPFAADSEGIVVYERE</sequence>
<dbReference type="SUPFAM" id="SSF81301">
    <property type="entry name" value="Nucleotidyltransferase"/>
    <property type="match status" value="1"/>
</dbReference>
<evidence type="ECO:0000313" key="3">
    <source>
        <dbReference type="Proteomes" id="UP000078543"/>
    </source>
</evidence>
<gene>
    <name evidence="2" type="ORF">A6A05_18480</name>
</gene>
<dbReference type="AlphaFoldDB" id="A0A178N1J6"/>
<reference evidence="2 3" key="1">
    <citation type="submission" date="2016-04" db="EMBL/GenBank/DDBJ databases">
        <title>Draft genome sequence of freshwater magnetotactic bacteria Magnetospirillum marisnigri SP-1 and Magnetospirillum moscoviense BB-1.</title>
        <authorList>
            <person name="Koziaeva V."/>
            <person name="Dziuba M.V."/>
            <person name="Ivanov T.M."/>
            <person name="Kuznetsov B."/>
            <person name="Grouzdev D.S."/>
        </authorList>
    </citation>
    <scope>NUCLEOTIDE SEQUENCE [LARGE SCALE GENOMIC DNA]</scope>
    <source>
        <strain evidence="2 3">BB-1</strain>
    </source>
</reference>
<dbReference type="PANTHER" id="PTHR33933:SF1">
    <property type="entry name" value="PROTEIN ADENYLYLTRANSFERASE MNTA-RELATED"/>
    <property type="match status" value="1"/>
</dbReference>
<name>A0A178N1J6_9PROT</name>
<dbReference type="Proteomes" id="UP000078543">
    <property type="component" value="Unassembled WGS sequence"/>
</dbReference>
<dbReference type="Gene3D" id="3.30.460.10">
    <property type="entry name" value="Beta Polymerase, domain 2"/>
    <property type="match status" value="1"/>
</dbReference>
<protein>
    <recommendedName>
        <fullName evidence="1">Polymerase nucleotidyl transferase domain-containing protein</fullName>
    </recommendedName>
</protein>
<dbReference type="STRING" id="1437059.A6A05_18480"/>
<dbReference type="PANTHER" id="PTHR33933">
    <property type="entry name" value="NUCLEOTIDYLTRANSFERASE"/>
    <property type="match status" value="1"/>
</dbReference>
<dbReference type="EMBL" id="LWQU01000013">
    <property type="protein sequence ID" value="OAN66489.1"/>
    <property type="molecule type" value="Genomic_DNA"/>
</dbReference>
<organism evidence="2 3">
    <name type="scientific">Magnetospirillum moscoviense</name>
    <dbReference type="NCBI Taxonomy" id="1437059"/>
    <lineage>
        <taxon>Bacteria</taxon>
        <taxon>Pseudomonadati</taxon>
        <taxon>Pseudomonadota</taxon>
        <taxon>Alphaproteobacteria</taxon>
        <taxon>Rhodospirillales</taxon>
        <taxon>Rhodospirillaceae</taxon>
        <taxon>Magnetospirillum</taxon>
    </lineage>
</organism>
<keyword evidence="3" id="KW-1185">Reference proteome</keyword>
<dbReference type="CDD" id="cd05403">
    <property type="entry name" value="NT_KNTase_like"/>
    <property type="match status" value="1"/>
</dbReference>
<proteinExistence type="predicted"/>
<evidence type="ECO:0000259" key="1">
    <source>
        <dbReference type="Pfam" id="PF01909"/>
    </source>
</evidence>
<evidence type="ECO:0000313" key="2">
    <source>
        <dbReference type="EMBL" id="OAN66489.1"/>
    </source>
</evidence>
<dbReference type="InterPro" id="IPR052548">
    <property type="entry name" value="Type_VII_TA_antitoxin"/>
</dbReference>
<feature type="domain" description="Polymerase nucleotidyl transferase" evidence="1">
    <location>
        <begin position="16"/>
        <end position="79"/>
    </location>
</feature>
<dbReference type="Pfam" id="PF01909">
    <property type="entry name" value="NTP_transf_2"/>
    <property type="match status" value="1"/>
</dbReference>
<dbReference type="GO" id="GO:0016779">
    <property type="term" value="F:nucleotidyltransferase activity"/>
    <property type="evidence" value="ECO:0007669"/>
    <property type="project" value="InterPro"/>
</dbReference>
<accession>A0A178N1J6</accession>
<dbReference type="OrthoDB" id="559450at2"/>